<dbReference type="Proteomes" id="UP001165122">
    <property type="component" value="Unassembled WGS sequence"/>
</dbReference>
<sequence length="199" mass="21876">MSSRPTRTKKRPSKYDTNIDSDEEKRIKKAKPLPPPSRSPSPPPTPPPHVMSSTQKTTTSDNYACPCGTPTKTLKLQCICCGYTNCISCSEEILAYCKKCDSWVCSDMEASTKESREICGIPGMAEMFTAERGAGHFGQDYTLDCACGADTRPTSSVPFGRFCNCSCEDPRNLEWVASAILSNDPLSKDTMKKFKELTS</sequence>
<organism evidence="2 3">
    <name type="scientific">Triparma laevis f. longispina</name>
    <dbReference type="NCBI Taxonomy" id="1714387"/>
    <lineage>
        <taxon>Eukaryota</taxon>
        <taxon>Sar</taxon>
        <taxon>Stramenopiles</taxon>
        <taxon>Ochrophyta</taxon>
        <taxon>Bolidophyceae</taxon>
        <taxon>Parmales</taxon>
        <taxon>Triparmaceae</taxon>
        <taxon>Triparma</taxon>
    </lineage>
</organism>
<dbReference type="OrthoDB" id="10469313at2759"/>
<name>A0A9W7DQ12_9STRA</name>
<accession>A0A9W7DQ12</accession>
<dbReference type="EMBL" id="BRXW01000393">
    <property type="protein sequence ID" value="GMH50135.1"/>
    <property type="molecule type" value="Genomic_DNA"/>
</dbReference>
<feature type="compositionally biased region" description="Pro residues" evidence="1">
    <location>
        <begin position="32"/>
        <end position="49"/>
    </location>
</feature>
<reference evidence="3" key="1">
    <citation type="journal article" date="2023" name="Commun. Biol.">
        <title>Genome analysis of Parmales, the sister group of diatoms, reveals the evolutionary specialization of diatoms from phago-mixotrophs to photoautotrophs.</title>
        <authorList>
            <person name="Ban H."/>
            <person name="Sato S."/>
            <person name="Yoshikawa S."/>
            <person name="Yamada K."/>
            <person name="Nakamura Y."/>
            <person name="Ichinomiya M."/>
            <person name="Sato N."/>
            <person name="Blanc-Mathieu R."/>
            <person name="Endo H."/>
            <person name="Kuwata A."/>
            <person name="Ogata H."/>
        </authorList>
    </citation>
    <scope>NUCLEOTIDE SEQUENCE [LARGE SCALE GENOMIC DNA]</scope>
    <source>
        <strain evidence="3">NIES 3700</strain>
    </source>
</reference>
<protein>
    <submittedName>
        <fullName evidence="2">Uncharacterized protein</fullName>
    </submittedName>
</protein>
<keyword evidence="3" id="KW-1185">Reference proteome</keyword>
<evidence type="ECO:0000256" key="1">
    <source>
        <dbReference type="SAM" id="MobiDB-lite"/>
    </source>
</evidence>
<evidence type="ECO:0000313" key="3">
    <source>
        <dbReference type="Proteomes" id="UP001165122"/>
    </source>
</evidence>
<proteinExistence type="predicted"/>
<comment type="caution">
    <text evidence="2">The sequence shown here is derived from an EMBL/GenBank/DDBJ whole genome shotgun (WGS) entry which is preliminary data.</text>
</comment>
<feature type="region of interest" description="Disordered" evidence="1">
    <location>
        <begin position="1"/>
        <end position="59"/>
    </location>
</feature>
<evidence type="ECO:0000313" key="2">
    <source>
        <dbReference type="EMBL" id="GMH50135.1"/>
    </source>
</evidence>
<dbReference type="AlphaFoldDB" id="A0A9W7DQ12"/>
<feature type="compositionally biased region" description="Basic residues" evidence="1">
    <location>
        <begin position="1"/>
        <end position="12"/>
    </location>
</feature>
<gene>
    <name evidence="2" type="ORF">TrLO_g9416</name>
</gene>